<dbReference type="Proteomes" id="UP000747110">
    <property type="component" value="Unassembled WGS sequence"/>
</dbReference>
<evidence type="ECO:0000256" key="1">
    <source>
        <dbReference type="SAM" id="MobiDB-lite"/>
    </source>
</evidence>
<accession>A0A8J4D6R1</accession>
<dbReference type="Proteomes" id="UP000722791">
    <property type="component" value="Unassembled WGS sequence"/>
</dbReference>
<organism evidence="3 4">
    <name type="scientific">Volvox reticuliferus</name>
    <dbReference type="NCBI Taxonomy" id="1737510"/>
    <lineage>
        <taxon>Eukaryota</taxon>
        <taxon>Viridiplantae</taxon>
        <taxon>Chlorophyta</taxon>
        <taxon>core chlorophytes</taxon>
        <taxon>Chlorophyceae</taxon>
        <taxon>CS clade</taxon>
        <taxon>Chlamydomonadales</taxon>
        <taxon>Volvocaceae</taxon>
        <taxon>Volvox</taxon>
    </lineage>
</organism>
<evidence type="ECO:0000313" key="5">
    <source>
        <dbReference type="Proteomes" id="UP000747110"/>
    </source>
</evidence>
<evidence type="ECO:0000313" key="2">
    <source>
        <dbReference type="EMBL" id="GIL78794.1"/>
    </source>
</evidence>
<protein>
    <submittedName>
        <fullName evidence="3">Uncharacterized protein</fullName>
    </submittedName>
</protein>
<evidence type="ECO:0000313" key="3">
    <source>
        <dbReference type="EMBL" id="GIL93969.1"/>
    </source>
</evidence>
<dbReference type="AlphaFoldDB" id="A0A8J4D6R1"/>
<keyword evidence="5" id="KW-1185">Reference proteome</keyword>
<evidence type="ECO:0000313" key="4">
    <source>
        <dbReference type="Proteomes" id="UP000722791"/>
    </source>
</evidence>
<dbReference type="EMBL" id="BNCQ01000001">
    <property type="protein sequence ID" value="GIL93969.1"/>
    <property type="molecule type" value="Genomic_DNA"/>
</dbReference>
<name>A0A8J4D6R1_9CHLO</name>
<feature type="region of interest" description="Disordered" evidence="1">
    <location>
        <begin position="113"/>
        <end position="133"/>
    </location>
</feature>
<gene>
    <name evidence="2" type="ORF">Vretifemale_8230</name>
    <name evidence="3" type="ORF">Vretimale_248</name>
</gene>
<comment type="caution">
    <text evidence="3">The sequence shown here is derived from an EMBL/GenBank/DDBJ whole genome shotgun (WGS) entry which is preliminary data.</text>
</comment>
<reference evidence="3" key="1">
    <citation type="journal article" date="2021" name="Proc. Natl. Acad. Sci. U.S.A.">
        <title>Three genomes in the algal genus Volvox reveal the fate of a haploid sex-determining region after a transition to homothallism.</title>
        <authorList>
            <person name="Yamamoto K."/>
            <person name="Hamaji T."/>
            <person name="Kawai-Toyooka H."/>
            <person name="Matsuzaki R."/>
            <person name="Takahashi F."/>
            <person name="Nishimura Y."/>
            <person name="Kawachi M."/>
            <person name="Noguchi H."/>
            <person name="Minakuchi Y."/>
            <person name="Umen J.G."/>
            <person name="Toyoda A."/>
            <person name="Nozaki H."/>
        </authorList>
    </citation>
    <scope>NUCLEOTIDE SEQUENCE</scope>
    <source>
        <strain evidence="3">NIES-3785</strain>
        <strain evidence="2">NIES-3786</strain>
    </source>
</reference>
<dbReference type="EMBL" id="BNCP01000014">
    <property type="protein sequence ID" value="GIL78794.1"/>
    <property type="molecule type" value="Genomic_DNA"/>
</dbReference>
<sequence>MCVRRDLPSEYSREWRRVKQLVAAHDVRRLVSETIIDSDPAKCVSSSRGPLVFSDWRVDYPLWRFGFEPPISFTPVTFRAPNVVIMCPLAPMTDPAATAAAATVNVKASGGLEGGGGSGGHDGDQEGHGEYGNGSYNGSGGGLCLHVALHRVAWKRLDEMYGNDLAVAF</sequence>
<proteinExistence type="predicted"/>